<evidence type="ECO:0000313" key="3">
    <source>
        <dbReference type="Proteomes" id="UP001152888"/>
    </source>
</evidence>
<reference evidence="2" key="1">
    <citation type="submission" date="2022-03" db="EMBL/GenBank/DDBJ databases">
        <authorList>
            <person name="Sayadi A."/>
        </authorList>
    </citation>
    <scope>NUCLEOTIDE SEQUENCE</scope>
</reference>
<protein>
    <submittedName>
        <fullName evidence="2">Uncharacterized protein</fullName>
    </submittedName>
</protein>
<dbReference type="AlphaFoldDB" id="A0A9P0K8W3"/>
<dbReference type="EMBL" id="CAKOFQ010006756">
    <property type="protein sequence ID" value="CAH1968742.1"/>
    <property type="molecule type" value="Genomic_DNA"/>
</dbReference>
<gene>
    <name evidence="2" type="ORF">ACAOBT_LOCUS8036</name>
</gene>
<name>A0A9P0K8W3_ACAOB</name>
<feature type="compositionally biased region" description="Basic and acidic residues" evidence="1">
    <location>
        <begin position="54"/>
        <end position="63"/>
    </location>
</feature>
<proteinExistence type="predicted"/>
<evidence type="ECO:0000313" key="2">
    <source>
        <dbReference type="EMBL" id="CAH1968742.1"/>
    </source>
</evidence>
<evidence type="ECO:0000256" key="1">
    <source>
        <dbReference type="SAM" id="MobiDB-lite"/>
    </source>
</evidence>
<keyword evidence="3" id="KW-1185">Reference proteome</keyword>
<comment type="caution">
    <text evidence="2">The sequence shown here is derived from an EMBL/GenBank/DDBJ whole genome shotgun (WGS) entry which is preliminary data.</text>
</comment>
<sequence>MISMYRDNQHDNLLVSKQKKPWIDEGYLKLKVSTNRPTYTRALKDGIQPCANEDQDKKKWDPE</sequence>
<accession>A0A9P0K8W3</accession>
<feature type="region of interest" description="Disordered" evidence="1">
    <location>
        <begin position="44"/>
        <end position="63"/>
    </location>
</feature>
<organism evidence="2 3">
    <name type="scientific">Acanthoscelides obtectus</name>
    <name type="common">Bean weevil</name>
    <name type="synonym">Bruchus obtectus</name>
    <dbReference type="NCBI Taxonomy" id="200917"/>
    <lineage>
        <taxon>Eukaryota</taxon>
        <taxon>Metazoa</taxon>
        <taxon>Ecdysozoa</taxon>
        <taxon>Arthropoda</taxon>
        <taxon>Hexapoda</taxon>
        <taxon>Insecta</taxon>
        <taxon>Pterygota</taxon>
        <taxon>Neoptera</taxon>
        <taxon>Endopterygota</taxon>
        <taxon>Coleoptera</taxon>
        <taxon>Polyphaga</taxon>
        <taxon>Cucujiformia</taxon>
        <taxon>Chrysomeloidea</taxon>
        <taxon>Chrysomelidae</taxon>
        <taxon>Bruchinae</taxon>
        <taxon>Bruchini</taxon>
        <taxon>Acanthoscelides</taxon>
    </lineage>
</organism>
<dbReference type="Proteomes" id="UP001152888">
    <property type="component" value="Unassembled WGS sequence"/>
</dbReference>